<organism evidence="5 6">
    <name type="scientific">Martelella mediterranea DSM 17316</name>
    <dbReference type="NCBI Taxonomy" id="1122214"/>
    <lineage>
        <taxon>Bacteria</taxon>
        <taxon>Pseudomonadati</taxon>
        <taxon>Pseudomonadota</taxon>
        <taxon>Alphaproteobacteria</taxon>
        <taxon>Hyphomicrobiales</taxon>
        <taxon>Aurantimonadaceae</taxon>
        <taxon>Martelella</taxon>
    </lineage>
</organism>
<keyword evidence="3" id="KW-0479">Metal-binding</keyword>
<evidence type="ECO:0000313" key="5">
    <source>
        <dbReference type="EMBL" id="AQZ49947.1"/>
    </source>
</evidence>
<dbReference type="InterPro" id="IPR005511">
    <property type="entry name" value="SMP-30"/>
</dbReference>
<dbReference type="RefSeq" id="WP_018066236.1">
    <property type="nucleotide sequence ID" value="NZ_AQWH01000021.1"/>
</dbReference>
<comment type="similarity">
    <text evidence="1">Belongs to the SMP-30/CGR1 family.</text>
</comment>
<feature type="binding site" evidence="3">
    <location>
        <position position="107"/>
    </location>
    <ligand>
        <name>substrate</name>
    </ligand>
</feature>
<dbReference type="GO" id="GO:0019853">
    <property type="term" value="P:L-ascorbic acid biosynthetic process"/>
    <property type="evidence" value="ECO:0007669"/>
    <property type="project" value="TreeGrafter"/>
</dbReference>
<sequence>MTTISADVFSMTPCRVGESPVWDDARKRLLWVDIPKGRIHAKGEDGGAETFWDLPEPVGSFGLTDDDRLVVAMASGVYLFAPDTGKLDCLVEPEPGEYARPAKNRLNDGKVGPDGAFWVGSMHRDKPTAALWRVTAEGRAERKIRDLSTSNGLAFSADGRMLFHSDSRQRWIDRWRLDPQTGAISERTRIADLEEEDGRPDGAATDQEGRYWSAGVSAGRLNCFSPEGELLKSIPVPPDAPTMPCFGGSDMKTLFFTSLRRPESQNPNCGLVFSLRVDVPGVPVHRFRT</sequence>
<dbReference type="EMBL" id="CP020330">
    <property type="protein sequence ID" value="AQZ49947.1"/>
    <property type="molecule type" value="Genomic_DNA"/>
</dbReference>
<dbReference type="PRINTS" id="PR01790">
    <property type="entry name" value="SMP30FAMILY"/>
</dbReference>
<comment type="cofactor">
    <cofactor evidence="3">
        <name>Zn(2+)</name>
        <dbReference type="ChEBI" id="CHEBI:29105"/>
    </cofactor>
    <text evidence="3">Binds 1 divalent metal cation per subunit.</text>
</comment>
<evidence type="ECO:0000256" key="2">
    <source>
        <dbReference type="PIRSR" id="PIRSR605511-1"/>
    </source>
</evidence>
<dbReference type="EC" id="3.1.1.15" evidence="5"/>
<dbReference type="SUPFAM" id="SSF63829">
    <property type="entry name" value="Calcium-dependent phosphotriesterase"/>
    <property type="match status" value="1"/>
</dbReference>
<keyword evidence="5" id="KW-0378">Hydrolase</keyword>
<feature type="binding site" evidence="3">
    <location>
        <position position="151"/>
    </location>
    <ligand>
        <name>a divalent metal cation</name>
        <dbReference type="ChEBI" id="CHEBI:60240"/>
    </ligand>
</feature>
<dbReference type="InterPro" id="IPR013658">
    <property type="entry name" value="SGL"/>
</dbReference>
<dbReference type="InterPro" id="IPR011042">
    <property type="entry name" value="6-blade_b-propeller_TolB-like"/>
</dbReference>
<evidence type="ECO:0000256" key="1">
    <source>
        <dbReference type="ARBA" id="ARBA00008853"/>
    </source>
</evidence>
<dbReference type="STRING" id="1122214.Mame_00564"/>
<proteinExistence type="inferred from homology"/>
<feature type="binding site" evidence="3">
    <location>
        <position position="105"/>
    </location>
    <ligand>
        <name>substrate</name>
    </ligand>
</feature>
<dbReference type="eggNOG" id="COG3386">
    <property type="taxonomic scope" value="Bacteria"/>
</dbReference>
<dbReference type="Proteomes" id="UP000191135">
    <property type="component" value="Chromosome"/>
</dbReference>
<gene>
    <name evidence="5" type="primary">araB_2</name>
    <name evidence="5" type="ORF">Mame_00564</name>
</gene>
<dbReference type="GO" id="GO:0050021">
    <property type="term" value="F:L-arabinonolactonase activity"/>
    <property type="evidence" value="ECO:0007669"/>
    <property type="project" value="UniProtKB-EC"/>
</dbReference>
<name>A0A1U9YWY7_9HYPH</name>
<dbReference type="GO" id="GO:0004341">
    <property type="term" value="F:gluconolactonase activity"/>
    <property type="evidence" value="ECO:0007669"/>
    <property type="project" value="TreeGrafter"/>
</dbReference>
<dbReference type="KEGG" id="mmed:Mame_00564"/>
<feature type="binding site" evidence="3">
    <location>
        <position position="201"/>
    </location>
    <ligand>
        <name>a divalent metal cation</name>
        <dbReference type="ChEBI" id="CHEBI:60240"/>
    </ligand>
</feature>
<dbReference type="Gene3D" id="2.120.10.30">
    <property type="entry name" value="TolB, C-terminal domain"/>
    <property type="match status" value="1"/>
</dbReference>
<protein>
    <submittedName>
        <fullName evidence="5">L-arabinolactonase</fullName>
        <ecNumber evidence="5">3.1.1.15</ecNumber>
    </submittedName>
</protein>
<dbReference type="GO" id="GO:0005509">
    <property type="term" value="F:calcium ion binding"/>
    <property type="evidence" value="ECO:0007669"/>
    <property type="project" value="TreeGrafter"/>
</dbReference>
<dbReference type="PANTHER" id="PTHR10907">
    <property type="entry name" value="REGUCALCIN"/>
    <property type="match status" value="1"/>
</dbReference>
<dbReference type="AlphaFoldDB" id="A0A1U9YWY7"/>
<evidence type="ECO:0000259" key="4">
    <source>
        <dbReference type="Pfam" id="PF08450"/>
    </source>
</evidence>
<evidence type="ECO:0000313" key="6">
    <source>
        <dbReference type="Proteomes" id="UP000191135"/>
    </source>
</evidence>
<reference evidence="5 6" key="1">
    <citation type="submission" date="2017-03" db="EMBL/GenBank/DDBJ databases">
        <title>Foreign affairs: Plasmid Transfer between Roseobacters and Rhizobia.</title>
        <authorList>
            <person name="Bartling P."/>
            <person name="Bunk B."/>
            <person name="Overmann J."/>
            <person name="Brinkmann H."/>
            <person name="Petersen J."/>
        </authorList>
    </citation>
    <scope>NUCLEOTIDE SEQUENCE [LARGE SCALE GENOMIC DNA]</scope>
    <source>
        <strain evidence="5 6">MACL11</strain>
    </source>
</reference>
<feature type="binding site" evidence="3">
    <location>
        <position position="18"/>
    </location>
    <ligand>
        <name>a divalent metal cation</name>
        <dbReference type="ChEBI" id="CHEBI:60240"/>
    </ligand>
</feature>
<keyword evidence="3" id="KW-0862">Zinc</keyword>
<dbReference type="OrthoDB" id="30052at2"/>
<feature type="binding site" evidence="3">
    <location>
        <position position="125"/>
    </location>
    <ligand>
        <name>substrate</name>
    </ligand>
</feature>
<dbReference type="PANTHER" id="PTHR10907:SF47">
    <property type="entry name" value="REGUCALCIN"/>
    <property type="match status" value="1"/>
</dbReference>
<feature type="active site" description="Proton donor/acceptor" evidence="2">
    <location>
        <position position="201"/>
    </location>
</feature>
<accession>A0A1U9YWY7</accession>
<dbReference type="Pfam" id="PF08450">
    <property type="entry name" value="SGL"/>
    <property type="match status" value="1"/>
</dbReference>
<keyword evidence="6" id="KW-1185">Reference proteome</keyword>
<evidence type="ECO:0000256" key="3">
    <source>
        <dbReference type="PIRSR" id="PIRSR605511-2"/>
    </source>
</evidence>
<feature type="domain" description="SMP-30/Gluconolactonase/LRE-like region" evidence="4">
    <location>
        <begin position="16"/>
        <end position="259"/>
    </location>
</feature>